<dbReference type="OMA" id="HHRIHVH"/>
<dbReference type="PaxDb" id="4097-A0A1S4A143"/>
<evidence type="ECO:0000313" key="3">
    <source>
        <dbReference type="RefSeq" id="XP_016470320.1"/>
    </source>
</evidence>
<name>A0A1S4A143_TOBAC</name>
<dbReference type="STRING" id="4097.A0A1S4A143"/>
<dbReference type="RefSeq" id="XP_016470320.1">
    <property type="nucleotide sequence ID" value="XM_016614834.2"/>
</dbReference>
<dbReference type="Proteomes" id="UP000790787">
    <property type="component" value="Chromosome 22"/>
</dbReference>
<evidence type="ECO:0000256" key="1">
    <source>
        <dbReference type="SAM" id="MobiDB-lite"/>
    </source>
</evidence>
<dbReference type="GeneID" id="107792599"/>
<evidence type="ECO:0000313" key="2">
    <source>
        <dbReference type="Proteomes" id="UP000790787"/>
    </source>
</evidence>
<feature type="region of interest" description="Disordered" evidence="1">
    <location>
        <begin position="63"/>
        <end position="96"/>
    </location>
</feature>
<proteinExistence type="predicted"/>
<dbReference type="OrthoDB" id="1931495at2759"/>
<reference evidence="2" key="1">
    <citation type="journal article" date="2014" name="Nat. Commun.">
        <title>The tobacco genome sequence and its comparison with those of tomato and potato.</title>
        <authorList>
            <person name="Sierro N."/>
            <person name="Battey J.N."/>
            <person name="Ouadi S."/>
            <person name="Bakaher N."/>
            <person name="Bovet L."/>
            <person name="Willig A."/>
            <person name="Goepfert S."/>
            <person name="Peitsch M.C."/>
            <person name="Ivanov N.V."/>
        </authorList>
    </citation>
    <scope>NUCLEOTIDE SEQUENCE [LARGE SCALE GENOMIC DNA]</scope>
</reference>
<organism evidence="2 3">
    <name type="scientific">Nicotiana tabacum</name>
    <name type="common">Common tobacco</name>
    <dbReference type="NCBI Taxonomy" id="4097"/>
    <lineage>
        <taxon>Eukaryota</taxon>
        <taxon>Viridiplantae</taxon>
        <taxon>Streptophyta</taxon>
        <taxon>Embryophyta</taxon>
        <taxon>Tracheophyta</taxon>
        <taxon>Spermatophyta</taxon>
        <taxon>Magnoliopsida</taxon>
        <taxon>eudicotyledons</taxon>
        <taxon>Gunneridae</taxon>
        <taxon>Pentapetalae</taxon>
        <taxon>asterids</taxon>
        <taxon>lamiids</taxon>
        <taxon>Solanales</taxon>
        <taxon>Solanaceae</taxon>
        <taxon>Nicotianoideae</taxon>
        <taxon>Nicotianeae</taxon>
        <taxon>Nicotiana</taxon>
    </lineage>
</organism>
<feature type="compositionally biased region" description="Polar residues" evidence="1">
    <location>
        <begin position="70"/>
        <end position="83"/>
    </location>
</feature>
<keyword evidence="2" id="KW-1185">Reference proteome</keyword>
<accession>A0A1S4A143</accession>
<feature type="compositionally biased region" description="Basic residues" evidence="1">
    <location>
        <begin position="119"/>
        <end position="131"/>
    </location>
</feature>
<dbReference type="PANTHER" id="PTHR48235:SF1">
    <property type="entry name" value="OS01G0916700 PROTEIN"/>
    <property type="match status" value="1"/>
</dbReference>
<feature type="compositionally biased region" description="Acidic residues" evidence="1">
    <location>
        <begin position="87"/>
        <end position="96"/>
    </location>
</feature>
<dbReference type="PANTHER" id="PTHR48235">
    <property type="entry name" value="OS01G0916700 PROTEIN"/>
    <property type="match status" value="1"/>
</dbReference>
<dbReference type="KEGG" id="nta:107792599"/>
<sequence>MEKNSSVVPKPWSHHPLHHHHHHFQILHSCPLHSHMLQRNNHIPTCPLFTPFPQNPQQISPAILPDDLNPQISEPNGNFTDSRMMQDEDQDLEDEEDEPMFVLTDEWRDFFAKSEAKRRLAKKQAKKKAKSKNTDGNTPAPATDCKVKIESAVCPEVKSENEQ</sequence>
<reference evidence="3" key="2">
    <citation type="submission" date="2025-08" db="UniProtKB">
        <authorList>
            <consortium name="RefSeq"/>
        </authorList>
    </citation>
    <scope>IDENTIFICATION</scope>
    <source>
        <tissue evidence="3">Leaf</tissue>
    </source>
</reference>
<protein>
    <submittedName>
        <fullName evidence="3">Uncharacterized protein LOC107792599</fullName>
    </submittedName>
</protein>
<dbReference type="RefSeq" id="XP_016470320.1">
    <property type="nucleotide sequence ID" value="XM_016614834.1"/>
</dbReference>
<dbReference type="AlphaFoldDB" id="A0A1S4A143"/>
<gene>
    <name evidence="3" type="primary">LOC107792599</name>
</gene>
<feature type="region of interest" description="Disordered" evidence="1">
    <location>
        <begin position="118"/>
        <end position="163"/>
    </location>
</feature>